<dbReference type="KEGG" id="noy:EXE57_15930"/>
<dbReference type="AlphaFoldDB" id="A0A4P7GN35"/>
<name>A0A4P7GN35_9ACTN</name>
<organism evidence="1 2">
    <name type="scientific">Nocardioides euryhalodurans</name>
    <dbReference type="NCBI Taxonomy" id="2518370"/>
    <lineage>
        <taxon>Bacteria</taxon>
        <taxon>Bacillati</taxon>
        <taxon>Actinomycetota</taxon>
        <taxon>Actinomycetes</taxon>
        <taxon>Propionibacteriales</taxon>
        <taxon>Nocardioidaceae</taxon>
        <taxon>Nocardioides</taxon>
    </lineage>
</organism>
<dbReference type="Proteomes" id="UP000294894">
    <property type="component" value="Chromosome"/>
</dbReference>
<dbReference type="Gene3D" id="2.30.110.10">
    <property type="entry name" value="Electron Transport, Fmn-binding Protein, Chain A"/>
    <property type="match status" value="1"/>
</dbReference>
<dbReference type="EMBL" id="CP038267">
    <property type="protein sequence ID" value="QBR93595.1"/>
    <property type="molecule type" value="Genomic_DNA"/>
</dbReference>
<protein>
    <submittedName>
        <fullName evidence="1">Pyridoxamine 5'-phosphate oxidase family protein</fullName>
    </submittedName>
</protein>
<reference evidence="1 2" key="1">
    <citation type="submission" date="2019-03" db="EMBL/GenBank/DDBJ databases">
        <title>Three New Species of Nocardioides, Nocardioides euryhalodurans sp. nov., Nocardioides seonyuensis sp. nov. and Nocardioides eburneoflavus sp. nov., Iolated from Soil.</title>
        <authorList>
            <person name="Roh S.G."/>
            <person name="Lee C."/>
            <person name="Kim M.-K."/>
            <person name="Kim S.B."/>
        </authorList>
    </citation>
    <scope>NUCLEOTIDE SEQUENCE [LARGE SCALE GENOMIC DNA]</scope>
    <source>
        <strain evidence="1 2">MMS17-SY117</strain>
    </source>
</reference>
<gene>
    <name evidence="1" type="ORF">EXE57_15930</name>
</gene>
<dbReference type="OrthoDB" id="8907583at2"/>
<proteinExistence type="predicted"/>
<evidence type="ECO:0000313" key="1">
    <source>
        <dbReference type="EMBL" id="QBR93595.1"/>
    </source>
</evidence>
<evidence type="ECO:0000313" key="2">
    <source>
        <dbReference type="Proteomes" id="UP000294894"/>
    </source>
</evidence>
<sequence>MSIPVEIPKLAEALADFGAGYLLTAAADGRVKAVTVEPTLVDGVLRCPASRGSARNLAGNPAATLVFWPRQEHGCSLLVDGTATADDEAIALTPETAVLHRPADHADGPVAGDGCGHDCSPVA</sequence>
<dbReference type="InterPro" id="IPR012349">
    <property type="entry name" value="Split_barrel_FMN-bd"/>
</dbReference>
<accession>A0A4P7GN35</accession>
<keyword evidence="2" id="KW-1185">Reference proteome</keyword>
<dbReference type="SUPFAM" id="SSF50475">
    <property type="entry name" value="FMN-binding split barrel"/>
    <property type="match status" value="1"/>
</dbReference>
<dbReference type="RefSeq" id="WP_135079178.1">
    <property type="nucleotide sequence ID" value="NZ_CP038267.1"/>
</dbReference>